<dbReference type="PANTHER" id="PTHR43114:SF7">
    <property type="entry name" value="ADENOSINE DEAMINASE DOMAIN-CONTAINING PROTEIN"/>
    <property type="match status" value="1"/>
</dbReference>
<evidence type="ECO:0000256" key="2">
    <source>
        <dbReference type="ARBA" id="ARBA00022723"/>
    </source>
</evidence>
<feature type="domain" description="Adenosine deaminase" evidence="4">
    <location>
        <begin position="31"/>
        <end position="374"/>
    </location>
</feature>
<dbReference type="GO" id="GO:0005829">
    <property type="term" value="C:cytosol"/>
    <property type="evidence" value="ECO:0007669"/>
    <property type="project" value="TreeGrafter"/>
</dbReference>
<dbReference type="EMBL" id="KQ947421">
    <property type="protein sequence ID" value="KUJ13895.1"/>
    <property type="molecule type" value="Genomic_DNA"/>
</dbReference>
<accession>A0A194X124</accession>
<dbReference type="Pfam" id="PF00962">
    <property type="entry name" value="A_deaminase"/>
    <property type="match status" value="1"/>
</dbReference>
<keyword evidence="2" id="KW-0479">Metal-binding</keyword>
<dbReference type="GO" id="GO:0006146">
    <property type="term" value="P:adenine catabolic process"/>
    <property type="evidence" value="ECO:0007669"/>
    <property type="project" value="TreeGrafter"/>
</dbReference>
<comment type="cofactor">
    <cofactor evidence="1">
        <name>Zn(2+)</name>
        <dbReference type="ChEBI" id="CHEBI:29105"/>
    </cofactor>
</comment>
<organism evidence="5 6">
    <name type="scientific">Mollisia scopiformis</name>
    <name type="common">Conifer needle endophyte fungus</name>
    <name type="synonym">Phialocephala scopiformis</name>
    <dbReference type="NCBI Taxonomy" id="149040"/>
    <lineage>
        <taxon>Eukaryota</taxon>
        <taxon>Fungi</taxon>
        <taxon>Dikarya</taxon>
        <taxon>Ascomycota</taxon>
        <taxon>Pezizomycotina</taxon>
        <taxon>Leotiomycetes</taxon>
        <taxon>Helotiales</taxon>
        <taxon>Mollisiaceae</taxon>
        <taxon>Mollisia</taxon>
    </lineage>
</organism>
<dbReference type="InterPro" id="IPR006330">
    <property type="entry name" value="Ado/ade_deaminase"/>
</dbReference>
<evidence type="ECO:0000313" key="6">
    <source>
        <dbReference type="Proteomes" id="UP000070700"/>
    </source>
</evidence>
<dbReference type="OrthoDB" id="272271at2759"/>
<dbReference type="GO" id="GO:0043103">
    <property type="term" value="P:hypoxanthine salvage"/>
    <property type="evidence" value="ECO:0007669"/>
    <property type="project" value="TreeGrafter"/>
</dbReference>
<keyword evidence="6" id="KW-1185">Reference proteome</keyword>
<evidence type="ECO:0000256" key="3">
    <source>
        <dbReference type="ARBA" id="ARBA00022801"/>
    </source>
</evidence>
<name>A0A194X124_MOLSC</name>
<dbReference type="KEGG" id="psco:LY89DRAFT_590540"/>
<sequence length="382" mass="44132">MSSGGISTYEQRQKWRAEHLQTNDPFVVDIPKIELHVHIEGTMTPELRWKLSQKNKIPLTCGADKIALTSLEETQKAYTCIRGRIGAASAEASKSFTFFQIYYEGFDLLQSEEDYYDLAMRYFERAAKLNVRYCEPFFDPQGHTRRGISMEVIMKGFQKAQIEAERELNVKSQWIMCFLRDMSPESATEQYEAALPYKDMIVGIGLDSDELDRPPKLFDEVFRRAREDGFRRTSHCDFNQKDTHEHIRQVAESLGGPGTERIDHGLNAADQDDLMNMIKEKGIGMTICPCAYIRHAPESEVFVRIRKLFDAGIKITIASDDPAYMEDNWVLHNLYMVRDKCKFTDQEMVRLQRNAIEICWASDDEKAALSQEIDFFEKAHLS</sequence>
<evidence type="ECO:0000256" key="1">
    <source>
        <dbReference type="ARBA" id="ARBA00001947"/>
    </source>
</evidence>
<gene>
    <name evidence="5" type="ORF">LY89DRAFT_590540</name>
</gene>
<dbReference type="InterPro" id="IPR001365">
    <property type="entry name" value="A_deaminase_dom"/>
</dbReference>
<dbReference type="GO" id="GO:0046872">
    <property type="term" value="F:metal ion binding"/>
    <property type="evidence" value="ECO:0007669"/>
    <property type="project" value="UniProtKB-KW"/>
</dbReference>
<dbReference type="STRING" id="149040.A0A194X124"/>
<proteinExistence type="predicted"/>
<dbReference type="GeneID" id="28819326"/>
<dbReference type="InterPro" id="IPR032466">
    <property type="entry name" value="Metal_Hydrolase"/>
</dbReference>
<evidence type="ECO:0000259" key="4">
    <source>
        <dbReference type="Pfam" id="PF00962"/>
    </source>
</evidence>
<keyword evidence="3" id="KW-0378">Hydrolase</keyword>
<dbReference type="RefSeq" id="XP_018068250.1">
    <property type="nucleotide sequence ID" value="XM_018209600.1"/>
</dbReference>
<dbReference type="GO" id="GO:0000034">
    <property type="term" value="F:adenine deaminase activity"/>
    <property type="evidence" value="ECO:0007669"/>
    <property type="project" value="TreeGrafter"/>
</dbReference>
<evidence type="ECO:0000313" key="5">
    <source>
        <dbReference type="EMBL" id="KUJ13895.1"/>
    </source>
</evidence>
<dbReference type="Gene3D" id="3.20.20.140">
    <property type="entry name" value="Metal-dependent hydrolases"/>
    <property type="match status" value="1"/>
</dbReference>
<protein>
    <submittedName>
        <fullName evidence="5">Adenosine deaminase</fullName>
    </submittedName>
</protein>
<dbReference type="InParanoid" id="A0A194X124"/>
<reference evidence="5 6" key="1">
    <citation type="submission" date="2015-10" db="EMBL/GenBank/DDBJ databases">
        <title>Full genome of DAOMC 229536 Phialocephala scopiformis, a fungal endophyte of spruce producing the potent anti-insectan compound rugulosin.</title>
        <authorList>
            <consortium name="DOE Joint Genome Institute"/>
            <person name="Walker A.K."/>
            <person name="Frasz S.L."/>
            <person name="Seifert K.A."/>
            <person name="Miller J.D."/>
            <person name="Mondo S.J."/>
            <person name="Labutti K."/>
            <person name="Lipzen A."/>
            <person name="Dockter R."/>
            <person name="Kennedy M."/>
            <person name="Grigoriev I.V."/>
            <person name="Spatafora J.W."/>
        </authorList>
    </citation>
    <scope>NUCLEOTIDE SEQUENCE [LARGE SCALE GENOMIC DNA]</scope>
    <source>
        <strain evidence="5 6">CBS 120377</strain>
    </source>
</reference>
<dbReference type="PANTHER" id="PTHR43114">
    <property type="entry name" value="ADENINE DEAMINASE"/>
    <property type="match status" value="1"/>
</dbReference>
<dbReference type="SUPFAM" id="SSF51556">
    <property type="entry name" value="Metallo-dependent hydrolases"/>
    <property type="match status" value="1"/>
</dbReference>
<dbReference type="NCBIfam" id="TIGR01430">
    <property type="entry name" value="aden_deam"/>
    <property type="match status" value="1"/>
</dbReference>
<dbReference type="AlphaFoldDB" id="A0A194X124"/>
<dbReference type="Proteomes" id="UP000070700">
    <property type="component" value="Unassembled WGS sequence"/>
</dbReference>